<dbReference type="EMBL" id="JABZGF010000432">
    <property type="protein sequence ID" value="MBF0967361.1"/>
    <property type="molecule type" value="Genomic_DNA"/>
</dbReference>
<accession>A0A929WX11</accession>
<comment type="caution">
    <text evidence="2">The sequence shown here is derived from an EMBL/GenBank/DDBJ whole genome shotgun (WGS) entry which is preliminary data.</text>
</comment>
<feature type="region of interest" description="Disordered" evidence="1">
    <location>
        <begin position="1"/>
        <end position="21"/>
    </location>
</feature>
<dbReference type="AlphaFoldDB" id="A0A929WX11"/>
<feature type="non-terminal residue" evidence="2">
    <location>
        <position position="91"/>
    </location>
</feature>
<organism evidence="2 3">
    <name type="scientific">Actinomyces bouchesdurhonensis</name>
    <dbReference type="NCBI Taxonomy" id="1852361"/>
    <lineage>
        <taxon>Bacteria</taxon>
        <taxon>Bacillati</taxon>
        <taxon>Actinomycetota</taxon>
        <taxon>Actinomycetes</taxon>
        <taxon>Actinomycetales</taxon>
        <taxon>Actinomycetaceae</taxon>
        <taxon>Actinomyces</taxon>
    </lineage>
</organism>
<evidence type="ECO:0000256" key="1">
    <source>
        <dbReference type="SAM" id="MobiDB-lite"/>
    </source>
</evidence>
<sequence>MIVCGYPPSASNEGDQAPQPPTTRDILLAAATVIHADGAGLRKRPDGVSYTNRFVPTIVSVTNPTQTHVINLLGRDITITLTATNYEYSWG</sequence>
<reference evidence="2" key="1">
    <citation type="submission" date="2020-04" db="EMBL/GenBank/DDBJ databases">
        <title>Deep metagenomics examines the oral microbiome during advanced dental caries in children, revealing novel taxa and co-occurrences with host molecules.</title>
        <authorList>
            <person name="Baker J.L."/>
            <person name="Morton J.T."/>
            <person name="Dinis M."/>
            <person name="Alvarez R."/>
            <person name="Tran N.C."/>
            <person name="Knight R."/>
            <person name="Edlund A."/>
        </authorList>
    </citation>
    <scope>NUCLEOTIDE SEQUENCE</scope>
    <source>
        <strain evidence="2">JCVI_30_bin.13</strain>
    </source>
</reference>
<evidence type="ECO:0000313" key="3">
    <source>
        <dbReference type="Proteomes" id="UP000759246"/>
    </source>
</evidence>
<proteinExistence type="predicted"/>
<dbReference type="Proteomes" id="UP000759246">
    <property type="component" value="Unassembled WGS sequence"/>
</dbReference>
<gene>
    <name evidence="2" type="ORF">HXK09_09525</name>
</gene>
<name>A0A929WX11_9ACTO</name>
<evidence type="ECO:0000313" key="2">
    <source>
        <dbReference type="EMBL" id="MBF0967361.1"/>
    </source>
</evidence>
<protein>
    <submittedName>
        <fullName evidence="2">Uncharacterized protein</fullName>
    </submittedName>
</protein>